<organism evidence="1">
    <name type="scientific">Oryza brachyantha</name>
    <name type="common">malo sina</name>
    <dbReference type="NCBI Taxonomy" id="4533"/>
    <lineage>
        <taxon>Eukaryota</taxon>
        <taxon>Viridiplantae</taxon>
        <taxon>Streptophyta</taxon>
        <taxon>Embryophyta</taxon>
        <taxon>Tracheophyta</taxon>
        <taxon>Spermatophyta</taxon>
        <taxon>Magnoliopsida</taxon>
        <taxon>Liliopsida</taxon>
        <taxon>Poales</taxon>
        <taxon>Poaceae</taxon>
        <taxon>BOP clade</taxon>
        <taxon>Oryzoideae</taxon>
        <taxon>Oryzeae</taxon>
        <taxon>Oryzinae</taxon>
        <taxon>Oryza</taxon>
    </lineage>
</organism>
<protein>
    <submittedName>
        <fullName evidence="1">Uncharacterized protein</fullName>
    </submittedName>
</protein>
<evidence type="ECO:0000313" key="1">
    <source>
        <dbReference type="EnsemblPlants" id="OB02G29200.1"/>
    </source>
</evidence>
<dbReference type="Gene3D" id="3.40.50.2000">
    <property type="entry name" value="Glycogen Phosphorylase B"/>
    <property type="match status" value="1"/>
</dbReference>
<sequence length="98" mass="11041">MSPWVLGEERKWKRTEAGVHREGSRMRYRLALLVEAGICNGTGREPVGRRFERWTTEPVTCVVTRAGLTFGVYAATDLCVPRALLWTVSACSSLGYRH</sequence>
<keyword evidence="2" id="KW-1185">Reference proteome</keyword>
<dbReference type="EnsemblPlants" id="OB02G29200.1">
    <property type="protein sequence ID" value="OB02G29200.1"/>
    <property type="gene ID" value="OB02G29200"/>
</dbReference>
<dbReference type="AlphaFoldDB" id="J3LE53"/>
<accession>J3LE53</accession>
<dbReference type="HOGENOM" id="CLU_2337011_0_0_1"/>
<evidence type="ECO:0000313" key="2">
    <source>
        <dbReference type="Proteomes" id="UP000006038"/>
    </source>
</evidence>
<reference evidence="1" key="1">
    <citation type="submission" date="2013-04" db="UniProtKB">
        <authorList>
            <consortium name="EnsemblPlants"/>
        </authorList>
    </citation>
    <scope>IDENTIFICATION</scope>
</reference>
<name>J3LE53_ORYBR</name>
<dbReference type="Proteomes" id="UP000006038">
    <property type="component" value="Unassembled WGS sequence"/>
</dbReference>
<proteinExistence type="predicted"/>
<dbReference type="Gramene" id="OB02G29200.1">
    <property type="protein sequence ID" value="OB02G29200.1"/>
    <property type="gene ID" value="OB02G29200"/>
</dbReference>